<name>A0A2C4RAL3_9BACI</name>
<protein>
    <recommendedName>
        <fullName evidence="5">Class F sortase</fullName>
    </recommendedName>
</protein>
<evidence type="ECO:0008006" key="5">
    <source>
        <dbReference type="Google" id="ProtNLM"/>
    </source>
</evidence>
<evidence type="ECO:0000256" key="2">
    <source>
        <dbReference type="PIRSR" id="PIRSR605754-1"/>
    </source>
</evidence>
<dbReference type="AlphaFoldDB" id="A0A2C4RAL3"/>
<evidence type="ECO:0000256" key="1">
    <source>
        <dbReference type="ARBA" id="ARBA00022801"/>
    </source>
</evidence>
<dbReference type="InterPro" id="IPR042001">
    <property type="entry name" value="Sortase_F"/>
</dbReference>
<dbReference type="EMBL" id="NUSQ01000015">
    <property type="protein sequence ID" value="PHD73608.1"/>
    <property type="molecule type" value="Genomic_DNA"/>
</dbReference>
<dbReference type="SUPFAM" id="SSF63817">
    <property type="entry name" value="Sortase"/>
    <property type="match status" value="1"/>
</dbReference>
<feature type="active site" description="Proton donor/acceptor" evidence="2">
    <location>
        <position position="134"/>
    </location>
</feature>
<keyword evidence="1" id="KW-0378">Hydrolase</keyword>
<comment type="caution">
    <text evidence="3">The sequence shown here is derived from an EMBL/GenBank/DDBJ whole genome shotgun (WGS) entry which is preliminary data.</text>
</comment>
<evidence type="ECO:0000313" key="4">
    <source>
        <dbReference type="Proteomes" id="UP000225997"/>
    </source>
</evidence>
<dbReference type="InterPro" id="IPR023365">
    <property type="entry name" value="Sortase_dom-sf"/>
</dbReference>
<gene>
    <name evidence="3" type="ORF">COF40_03525</name>
</gene>
<accession>A0A2C4RAL3</accession>
<dbReference type="CDD" id="cd05829">
    <property type="entry name" value="Sortase_F"/>
    <property type="match status" value="1"/>
</dbReference>
<sequence length="221" mass="25403">MGNQECLFRMKAHPSLYKRCDMKKRLLFFFLCMLMLGSGYYVQQQILSRTSQQRDMVTPIIPNEQIAKEKQEIHDIISPPVKLEFQRTQVTVNILPVGLDATGRMRVIDDLEVASWYKQSAIPGNQGNALLAGHRDWKGELGPFQYLENIQKGEHIRIQYENTEVRTFQVIEKQVYHAEAVPASVMNIQEGTRVTLITCTGKFIREKGGYQDRVVVTLQSI</sequence>
<dbReference type="GO" id="GO:0016787">
    <property type="term" value="F:hydrolase activity"/>
    <property type="evidence" value="ECO:0007669"/>
    <property type="project" value="UniProtKB-KW"/>
</dbReference>
<reference evidence="3 4" key="1">
    <citation type="submission" date="2017-09" db="EMBL/GenBank/DDBJ databases">
        <title>Large-scale bioinformatics analysis of Bacillus genomes uncovers conserved roles of natural products in bacterial physiology.</title>
        <authorList>
            <consortium name="Agbiome Team Llc"/>
            <person name="Bleich R.M."/>
            <person name="Grubbs K.J."/>
            <person name="Santa Maria K.C."/>
            <person name="Allen S.E."/>
            <person name="Farag S."/>
            <person name="Shank E.A."/>
            <person name="Bowers A."/>
        </authorList>
    </citation>
    <scope>NUCLEOTIDE SEQUENCE [LARGE SCALE GENOMIC DNA]</scope>
    <source>
        <strain evidence="3 4">AFS044250</strain>
    </source>
</reference>
<dbReference type="Gene3D" id="2.40.260.10">
    <property type="entry name" value="Sortase"/>
    <property type="match status" value="1"/>
</dbReference>
<dbReference type="Proteomes" id="UP000225997">
    <property type="component" value="Unassembled WGS sequence"/>
</dbReference>
<organism evidence="3 4">
    <name type="scientific">Bacillus toyonensis</name>
    <dbReference type="NCBI Taxonomy" id="155322"/>
    <lineage>
        <taxon>Bacteria</taxon>
        <taxon>Bacillati</taxon>
        <taxon>Bacillota</taxon>
        <taxon>Bacilli</taxon>
        <taxon>Bacillales</taxon>
        <taxon>Bacillaceae</taxon>
        <taxon>Bacillus</taxon>
        <taxon>Bacillus cereus group</taxon>
    </lineage>
</organism>
<dbReference type="InterPro" id="IPR005754">
    <property type="entry name" value="Sortase"/>
</dbReference>
<evidence type="ECO:0000313" key="3">
    <source>
        <dbReference type="EMBL" id="PHD73608.1"/>
    </source>
</evidence>
<feature type="active site" description="Acyl-thioester intermediate" evidence="2">
    <location>
        <position position="199"/>
    </location>
</feature>
<dbReference type="Pfam" id="PF04203">
    <property type="entry name" value="Sortase"/>
    <property type="match status" value="1"/>
</dbReference>
<proteinExistence type="predicted"/>